<protein>
    <submittedName>
        <fullName evidence="4">Pimeloyl-ACP methyl ester carboxylesterase</fullName>
    </submittedName>
</protein>
<dbReference type="Gene3D" id="3.40.50.1820">
    <property type="entry name" value="alpha/beta hydrolase"/>
    <property type="match status" value="1"/>
</dbReference>
<dbReference type="InterPro" id="IPR000073">
    <property type="entry name" value="AB_hydrolase_1"/>
</dbReference>
<dbReference type="Proteomes" id="UP000573327">
    <property type="component" value="Unassembled WGS sequence"/>
</dbReference>
<comment type="caution">
    <text evidence="4">The sequence shown here is derived from an EMBL/GenBank/DDBJ whole genome shotgun (WGS) entry which is preliminary data.</text>
</comment>
<comment type="similarity">
    <text evidence="1">Belongs to the AB hydrolase superfamily.</text>
</comment>
<dbReference type="InterPro" id="IPR029058">
    <property type="entry name" value="AB_hydrolase_fold"/>
</dbReference>
<reference evidence="4 5" key="1">
    <citation type="submission" date="2020-08" db="EMBL/GenBank/DDBJ databases">
        <title>Sequencing the genomes of 1000 actinobacteria strains.</title>
        <authorList>
            <person name="Klenk H.-P."/>
        </authorList>
    </citation>
    <scope>NUCLEOTIDE SEQUENCE [LARGE SCALE GENOMIC DNA]</scope>
    <source>
        <strain evidence="4 5">DSM 44786</strain>
    </source>
</reference>
<dbReference type="AlphaFoldDB" id="A0A7W7WHQ3"/>
<evidence type="ECO:0000313" key="4">
    <source>
        <dbReference type="EMBL" id="MBB4947997.1"/>
    </source>
</evidence>
<organism evidence="4 5">
    <name type="scientific">Kitasatospora gansuensis</name>
    <dbReference type="NCBI Taxonomy" id="258050"/>
    <lineage>
        <taxon>Bacteria</taxon>
        <taxon>Bacillati</taxon>
        <taxon>Actinomycetota</taxon>
        <taxon>Actinomycetes</taxon>
        <taxon>Kitasatosporales</taxon>
        <taxon>Streptomycetaceae</taxon>
        <taxon>Kitasatospora</taxon>
    </lineage>
</organism>
<gene>
    <name evidence="4" type="ORF">F4556_003532</name>
</gene>
<keyword evidence="5" id="KW-1185">Reference proteome</keyword>
<sequence length="280" mass="30450">MDLSAALLRTALNATATVSPRAAGQGAFALFHRPVLRSRIRPDEREQHDRAVTEQLTVGAREVTSYRWGSGERPVLLVHGWRSRASRFAPMIPRLQALGLSPVAFDAPGHGDSGGRTTTILDYREVIGRLHDRYGPFEAVVAHSLGAAGAFLALREGVKAGRVVTIAGVAEYGFLVEAFRVQLGLGRWAGPELERRVAEVLAAGRDRADFDPVHRPGDFDFPMLAVHDRDDRVVLPGQADLFRAAYGERLQLLTTEGLGHSRILAEPTVLDHVAGFLAAE</sequence>
<dbReference type="EMBL" id="JACHJR010000001">
    <property type="protein sequence ID" value="MBB4947997.1"/>
    <property type="molecule type" value="Genomic_DNA"/>
</dbReference>
<dbReference type="RefSeq" id="WP_184916829.1">
    <property type="nucleotide sequence ID" value="NZ_JACHJR010000001.1"/>
</dbReference>
<dbReference type="PANTHER" id="PTHR43798:SF14">
    <property type="entry name" value="SERINE HYDROLASE-LIKE PROTEIN DDB_G0286239"/>
    <property type="match status" value="1"/>
</dbReference>
<dbReference type="SUPFAM" id="SSF53474">
    <property type="entry name" value="alpha/beta-Hydrolases"/>
    <property type="match status" value="1"/>
</dbReference>
<keyword evidence="2" id="KW-0378">Hydrolase</keyword>
<evidence type="ECO:0000256" key="1">
    <source>
        <dbReference type="ARBA" id="ARBA00008645"/>
    </source>
</evidence>
<dbReference type="GO" id="GO:0016020">
    <property type="term" value="C:membrane"/>
    <property type="evidence" value="ECO:0007669"/>
    <property type="project" value="TreeGrafter"/>
</dbReference>
<evidence type="ECO:0000313" key="5">
    <source>
        <dbReference type="Proteomes" id="UP000573327"/>
    </source>
</evidence>
<proteinExistence type="inferred from homology"/>
<dbReference type="InterPro" id="IPR050266">
    <property type="entry name" value="AB_hydrolase_sf"/>
</dbReference>
<dbReference type="Pfam" id="PF12697">
    <property type="entry name" value="Abhydrolase_6"/>
    <property type="match status" value="1"/>
</dbReference>
<accession>A0A7W7WHQ3</accession>
<dbReference type="GO" id="GO:0016787">
    <property type="term" value="F:hydrolase activity"/>
    <property type="evidence" value="ECO:0007669"/>
    <property type="project" value="UniProtKB-KW"/>
</dbReference>
<evidence type="ECO:0000259" key="3">
    <source>
        <dbReference type="Pfam" id="PF12697"/>
    </source>
</evidence>
<dbReference type="PANTHER" id="PTHR43798">
    <property type="entry name" value="MONOACYLGLYCEROL LIPASE"/>
    <property type="match status" value="1"/>
</dbReference>
<evidence type="ECO:0000256" key="2">
    <source>
        <dbReference type="ARBA" id="ARBA00022801"/>
    </source>
</evidence>
<name>A0A7W7WHQ3_9ACTN</name>
<feature type="domain" description="AB hydrolase-1" evidence="3">
    <location>
        <begin position="75"/>
        <end position="267"/>
    </location>
</feature>